<accession>A0A8H6S4W5</accession>
<evidence type="ECO:0000313" key="1">
    <source>
        <dbReference type="EMBL" id="KAF7292954.1"/>
    </source>
</evidence>
<dbReference type="RefSeq" id="XP_037215382.1">
    <property type="nucleotide sequence ID" value="XM_037368456.1"/>
</dbReference>
<keyword evidence="2" id="KW-1185">Reference proteome</keyword>
<protein>
    <submittedName>
        <fullName evidence="1">Uncharacterized protein</fullName>
    </submittedName>
</protein>
<organism evidence="1 2">
    <name type="scientific">Mycena indigotica</name>
    <dbReference type="NCBI Taxonomy" id="2126181"/>
    <lineage>
        <taxon>Eukaryota</taxon>
        <taxon>Fungi</taxon>
        <taxon>Dikarya</taxon>
        <taxon>Basidiomycota</taxon>
        <taxon>Agaricomycotina</taxon>
        <taxon>Agaricomycetes</taxon>
        <taxon>Agaricomycetidae</taxon>
        <taxon>Agaricales</taxon>
        <taxon>Marasmiineae</taxon>
        <taxon>Mycenaceae</taxon>
        <taxon>Mycena</taxon>
    </lineage>
</organism>
<comment type="caution">
    <text evidence="1">The sequence shown here is derived from an EMBL/GenBank/DDBJ whole genome shotgun (WGS) entry which is preliminary data.</text>
</comment>
<dbReference type="Proteomes" id="UP000636479">
    <property type="component" value="Unassembled WGS sequence"/>
</dbReference>
<dbReference type="EMBL" id="JACAZF010000011">
    <property type="protein sequence ID" value="KAF7292954.1"/>
    <property type="molecule type" value="Genomic_DNA"/>
</dbReference>
<dbReference type="GeneID" id="59350972"/>
<sequence length="189" mass="21691">MPPVRSIHDELYLTHTGKDAEYWKTHDPIDLPKEYWAAYNKLIGLPEDYVPKIIPHTEEARGNHMLGARWTEGKPMTLTRIGKSQYHLLHWTNWVGADGGVVNFQIVRKGDEANPIDPKAKRIKVTQMSPKGHPFKFYECAAFAPDASKICIKLPGAPLWEYMFPFRWPDELEALKRTIPHTCCPPDSD</sequence>
<dbReference type="AlphaFoldDB" id="A0A8H6S4W5"/>
<reference evidence="1" key="1">
    <citation type="submission" date="2020-05" db="EMBL/GenBank/DDBJ databases">
        <title>Mycena genomes resolve the evolution of fungal bioluminescence.</title>
        <authorList>
            <person name="Tsai I.J."/>
        </authorList>
    </citation>
    <scope>NUCLEOTIDE SEQUENCE</scope>
    <source>
        <strain evidence="1">171206Taipei</strain>
    </source>
</reference>
<name>A0A8H6S4W5_9AGAR</name>
<proteinExistence type="predicted"/>
<evidence type="ECO:0000313" key="2">
    <source>
        <dbReference type="Proteomes" id="UP000636479"/>
    </source>
</evidence>
<gene>
    <name evidence="1" type="ORF">MIND_01194600</name>
</gene>